<feature type="region of interest" description="Disordered" evidence="12">
    <location>
        <begin position="1194"/>
        <end position="1216"/>
    </location>
</feature>
<feature type="region of interest" description="Disordered" evidence="12">
    <location>
        <begin position="809"/>
        <end position="828"/>
    </location>
</feature>
<organism evidence="14 15">
    <name type="scientific">Desmophyllum pertusum</name>
    <dbReference type="NCBI Taxonomy" id="174260"/>
    <lineage>
        <taxon>Eukaryota</taxon>
        <taxon>Metazoa</taxon>
        <taxon>Cnidaria</taxon>
        <taxon>Anthozoa</taxon>
        <taxon>Hexacorallia</taxon>
        <taxon>Scleractinia</taxon>
        <taxon>Caryophylliina</taxon>
        <taxon>Caryophylliidae</taxon>
        <taxon>Desmophyllum</taxon>
    </lineage>
</organism>
<evidence type="ECO:0000256" key="4">
    <source>
        <dbReference type="ARBA" id="ARBA00022490"/>
    </source>
</evidence>
<accession>A0A9W9ZYU4</accession>
<dbReference type="PANTHER" id="PTHR13608:SF3">
    <property type="entry name" value="ARMADILLO-LIKE HELICAL DOMAIN-CONTAINING PROTEIN 3"/>
    <property type="match status" value="1"/>
</dbReference>
<dbReference type="InterPro" id="IPR039868">
    <property type="entry name" value="ARMD3-like"/>
</dbReference>
<comment type="subcellular location">
    <subcellularLocation>
        <location evidence="1">Cytoplasm</location>
        <location evidence="1">Cytoskeleton</location>
    </subcellularLocation>
    <subcellularLocation>
        <location evidence="2">Membrane</location>
    </subcellularLocation>
</comment>
<sequence>MVYTMAEIKSGPLSPKKPVKEKIVGIYDDFFKGDDPSRESPNFWHEFFLMRVNAVYLEQCIDKLSEEELMDVKENLNLLFSQCCIALRGDHQIKLVNALQTLCAIVRAVYRKRLGDHGFDIINILIGFDAAEAQMQGLLESLHTFLVGDYPVSLKNLSLKLTLILVTATDNVSQNTIVEYIMINSIFEAVIQVLADPVARQQHGYEAMLLLTILVNYRKYEASNPYIGKLSILDDELALNGFGCVISAALTDYNRKHAAMLEQASGGLISSITSFVGSMFVAETERAECFSTNEAVLLALYEAVHLNRNFFTVLSHVTTAPGSSPPPSPTAAPPVVERTATAAVVEDFPPDLSQPTNLLVTLLTYSSIALQNTKDDKGISNAKLCQIILTCIVEDQYANVFLHDANMTFSVPLHRAQMYHRGAVIEKNAPSRPLACALLDLMVEFIVTHMMKTLQTDLYSKTFGILHRMLCYQKRCRVRLSYSWKSFWTALMNFLKFLLSNETLLTKTCDIFTLASQVVNIFNLFITYGDTFLPSPTSYDELYYEIIRVHQIFDNLYSMALRHSTNGGDWKDAASRLASSLVNVRAIINHFTPKIDSWAAVNHLTSMSSETGIERDSQKRGGQRFAKWTRSQELADKENQGIPENWQNGEPPRVVSILKSSQKGNCPFEKKLAKVSFKNSPVRHTIPSYSDAEVRVDWEEIRKLDEEQNWTERTQVVTKEDHKLNIDAAKELLDKLITDLPCFREQSTATNMTTSSDDLPEINVPEVSPGDDIDINGDTAAYLDAPDDDLETEILSDFSKLQINSNDCPRTFSPIGSERTSPEQDNLMDSNEDIDKLLASHENDNLEDDDDVLSTGNTRTDNLLKEITSEEHCYKSAELFSVNPSELENEFQENDTLEDLHVVSSEKTAEVEDLFEQDAENQQEDDDQFGDDAFKPASEAMWELDYLEQCGNSNKEFEMSALARQSLYVKFDPLVKGPSTTQSPGVKGSMGVRDMAPPKPLSMGDNLLLMDSPMPRGRSTVLPGRRTNRDHALLEQADSPCGVDKLLNFTPSKLNEGMKTEFEKDEEDIFVEESADNIVEETQSVPEISNIEVNEEERPRGKALLYSKEDLDAAVKRETKALRKQALFCSKEEFAAAVRNETDALRQQMQEEATIREMESKELTDRNHQLKRETGELRVVMQEYEKTIADMIEKNQKSQDQYNHSTSEEAKERDQLQSDLTAVETAFSDLHRRYEKLKGVVENFKKNEEILKKATNDYQEKLKRSEEKYRMLKKHAEEKIESANIEITRVRKSIESEIAVMKAALKKEQSKSASLEMSLQQKITENAELTAICDELINKMGGPRS</sequence>
<feature type="region of interest" description="Disordered" evidence="12">
    <location>
        <begin position="979"/>
        <end position="999"/>
    </location>
</feature>
<keyword evidence="8 11" id="KW-0175">Coiled coil</keyword>
<dbReference type="Pfam" id="PF25777">
    <property type="entry name" value="Aurora-A_bind_TACC3"/>
    <property type="match status" value="1"/>
</dbReference>
<dbReference type="Gene3D" id="1.20.5.1700">
    <property type="match status" value="1"/>
</dbReference>
<evidence type="ECO:0000256" key="9">
    <source>
        <dbReference type="ARBA" id="ARBA00023136"/>
    </source>
</evidence>
<evidence type="ECO:0000259" key="13">
    <source>
        <dbReference type="SMART" id="SM01158"/>
    </source>
</evidence>
<dbReference type="GO" id="GO:0016020">
    <property type="term" value="C:membrane"/>
    <property type="evidence" value="ECO:0007669"/>
    <property type="project" value="UniProtKB-SubCell"/>
</dbReference>
<evidence type="ECO:0000256" key="11">
    <source>
        <dbReference type="SAM" id="Coils"/>
    </source>
</evidence>
<evidence type="ECO:0000313" key="15">
    <source>
        <dbReference type="Proteomes" id="UP001163046"/>
    </source>
</evidence>
<dbReference type="GO" id="GO:0005856">
    <property type="term" value="C:cytoskeleton"/>
    <property type="evidence" value="ECO:0007669"/>
    <property type="project" value="UniProtKB-SubCell"/>
</dbReference>
<keyword evidence="5" id="KW-0597">Phosphoprotein</keyword>
<evidence type="ECO:0000256" key="7">
    <source>
        <dbReference type="ARBA" id="ARBA00022989"/>
    </source>
</evidence>
<feature type="region of interest" description="Disordered" evidence="12">
    <location>
        <begin position="609"/>
        <end position="630"/>
    </location>
</feature>
<name>A0A9W9ZYU4_9CNID</name>
<keyword evidence="7" id="KW-1133">Transmembrane helix</keyword>
<dbReference type="OrthoDB" id="2012278at2759"/>
<dbReference type="Pfam" id="PF08427">
    <property type="entry name" value="ARMH3_C"/>
    <property type="match status" value="1"/>
</dbReference>
<evidence type="ECO:0000256" key="3">
    <source>
        <dbReference type="ARBA" id="ARBA00009423"/>
    </source>
</evidence>
<dbReference type="FunFam" id="1.20.5.1700:FF:000001">
    <property type="entry name" value="Transforming acidic coiled-coil-containing protein 1 isoform 2"/>
    <property type="match status" value="1"/>
</dbReference>
<reference evidence="14" key="1">
    <citation type="submission" date="2023-01" db="EMBL/GenBank/DDBJ databases">
        <title>Genome assembly of the deep-sea coral Lophelia pertusa.</title>
        <authorList>
            <person name="Herrera S."/>
            <person name="Cordes E."/>
        </authorList>
    </citation>
    <scope>NUCLEOTIDE SEQUENCE</scope>
    <source>
        <strain evidence="14">USNM1676648</strain>
        <tissue evidence="14">Polyp</tissue>
    </source>
</reference>
<keyword evidence="10" id="KW-0206">Cytoskeleton</keyword>
<evidence type="ECO:0000256" key="5">
    <source>
        <dbReference type="ARBA" id="ARBA00022553"/>
    </source>
</evidence>
<dbReference type="Proteomes" id="UP001163046">
    <property type="component" value="Unassembled WGS sequence"/>
</dbReference>
<comment type="caution">
    <text evidence="14">The sequence shown here is derived from an EMBL/GenBank/DDBJ whole genome shotgun (WGS) entry which is preliminary data.</text>
</comment>
<keyword evidence="15" id="KW-1185">Reference proteome</keyword>
<keyword evidence="6" id="KW-0812">Transmembrane</keyword>
<proteinExistence type="inferred from homology"/>
<dbReference type="InterPro" id="IPR007707">
    <property type="entry name" value="TACC_C"/>
</dbReference>
<feature type="compositionally biased region" description="Basic and acidic residues" evidence="12">
    <location>
        <begin position="1206"/>
        <end position="1216"/>
    </location>
</feature>
<evidence type="ECO:0000256" key="6">
    <source>
        <dbReference type="ARBA" id="ARBA00022692"/>
    </source>
</evidence>
<keyword evidence="9" id="KW-0472">Membrane</keyword>
<feature type="coiled-coil region" evidence="11">
    <location>
        <begin position="1248"/>
        <end position="1311"/>
    </location>
</feature>
<comment type="similarity">
    <text evidence="3">Belongs to the TACC family.</text>
</comment>
<keyword evidence="4" id="KW-0963">Cytoplasm</keyword>
<dbReference type="EMBL" id="MU825417">
    <property type="protein sequence ID" value="KAJ7390397.1"/>
    <property type="molecule type" value="Genomic_DNA"/>
</dbReference>
<evidence type="ECO:0000256" key="10">
    <source>
        <dbReference type="ARBA" id="ARBA00023212"/>
    </source>
</evidence>
<dbReference type="Pfam" id="PF05010">
    <property type="entry name" value="TACC_C"/>
    <property type="match status" value="1"/>
</dbReference>
<dbReference type="InterPro" id="IPR057663">
    <property type="entry name" value="TACC3_Aurora-A_bind"/>
</dbReference>
<dbReference type="InterPro" id="IPR013636">
    <property type="entry name" value="ARMH3_C"/>
</dbReference>
<evidence type="ECO:0000256" key="1">
    <source>
        <dbReference type="ARBA" id="ARBA00004245"/>
    </source>
</evidence>
<feature type="domain" description="Armadillo-like helical" evidence="13">
    <location>
        <begin position="426"/>
        <end position="640"/>
    </location>
</feature>
<protein>
    <recommendedName>
        <fullName evidence="13">Armadillo-like helical domain-containing protein</fullName>
    </recommendedName>
</protein>
<evidence type="ECO:0000256" key="12">
    <source>
        <dbReference type="SAM" id="MobiDB-lite"/>
    </source>
</evidence>
<evidence type="ECO:0000256" key="2">
    <source>
        <dbReference type="ARBA" id="ARBA00004370"/>
    </source>
</evidence>
<evidence type="ECO:0000313" key="14">
    <source>
        <dbReference type="EMBL" id="KAJ7390397.1"/>
    </source>
</evidence>
<gene>
    <name evidence="14" type="ORF">OS493_025653</name>
</gene>
<dbReference type="SMART" id="SM01158">
    <property type="entry name" value="DUF1741"/>
    <property type="match status" value="1"/>
</dbReference>
<evidence type="ECO:0000256" key="8">
    <source>
        <dbReference type="ARBA" id="ARBA00023054"/>
    </source>
</evidence>
<dbReference type="PANTHER" id="PTHR13608">
    <property type="entry name" value="ARMADILLO-LIKE HELICAL DOMAIN-CONTAINING PROTEIN 3"/>
    <property type="match status" value="1"/>
</dbReference>
<dbReference type="GO" id="GO:0005829">
    <property type="term" value="C:cytosol"/>
    <property type="evidence" value="ECO:0007669"/>
    <property type="project" value="TreeGrafter"/>
</dbReference>